<keyword evidence="3" id="KW-1185">Reference proteome</keyword>
<dbReference type="Proteomes" id="UP000319700">
    <property type="component" value="Unassembled WGS sequence"/>
</dbReference>
<evidence type="ECO:0000313" key="2">
    <source>
        <dbReference type="EMBL" id="TPG38536.1"/>
    </source>
</evidence>
<dbReference type="RefSeq" id="WP_140509033.1">
    <property type="nucleotide sequence ID" value="NZ_RCZH01000010.1"/>
</dbReference>
<proteinExistence type="predicted"/>
<dbReference type="EMBL" id="RCZH01000010">
    <property type="protein sequence ID" value="TPG38536.1"/>
    <property type="molecule type" value="Genomic_DNA"/>
</dbReference>
<evidence type="ECO:0000313" key="3">
    <source>
        <dbReference type="Proteomes" id="UP000319700"/>
    </source>
</evidence>
<dbReference type="OrthoDB" id="1370190at2"/>
<name>A0A502EPW2_9FLAO</name>
<comment type="caution">
    <text evidence="2">The sequence shown here is derived from an EMBL/GenBank/DDBJ whole genome shotgun (WGS) entry which is preliminary data.</text>
</comment>
<keyword evidence="1" id="KW-0472">Membrane</keyword>
<keyword evidence="1" id="KW-0812">Transmembrane</keyword>
<accession>A0A502EPW2</accession>
<protein>
    <submittedName>
        <fullName evidence="2">Uncharacterized protein</fullName>
    </submittedName>
</protein>
<gene>
    <name evidence="2" type="ORF">EAH81_16600</name>
</gene>
<evidence type="ECO:0000256" key="1">
    <source>
        <dbReference type="SAM" id="Phobius"/>
    </source>
</evidence>
<dbReference type="AlphaFoldDB" id="A0A502EPW2"/>
<organism evidence="2 3">
    <name type="scientific">Flavobacterium pectinovorum</name>
    <dbReference type="NCBI Taxonomy" id="29533"/>
    <lineage>
        <taxon>Bacteria</taxon>
        <taxon>Pseudomonadati</taxon>
        <taxon>Bacteroidota</taxon>
        <taxon>Flavobacteriia</taxon>
        <taxon>Flavobacteriales</taxon>
        <taxon>Flavobacteriaceae</taxon>
        <taxon>Flavobacterium</taxon>
    </lineage>
</organism>
<reference evidence="2 3" key="1">
    <citation type="journal article" date="2019" name="Environ. Microbiol.">
        <title>Species interactions and distinct microbial communities in high Arctic permafrost affected cryosols are associated with the CH4 and CO2 gas fluxes.</title>
        <authorList>
            <person name="Altshuler I."/>
            <person name="Hamel J."/>
            <person name="Turney S."/>
            <person name="Magnuson E."/>
            <person name="Levesque R."/>
            <person name="Greer C."/>
            <person name="Whyte L.G."/>
        </authorList>
    </citation>
    <scope>NUCLEOTIDE SEQUENCE [LARGE SCALE GENOMIC DNA]</scope>
    <source>
        <strain evidence="2 3">42</strain>
    </source>
</reference>
<sequence>MKSLFKKQETPFVYHRYYHSAQTKWAQKMDVLVNGLSRRKLICLLISFTILTGSYFIYNIYTAFSKSDFPTVQKTAVISKIRTTNFKK</sequence>
<keyword evidence="1" id="KW-1133">Transmembrane helix</keyword>
<feature type="transmembrane region" description="Helical" evidence="1">
    <location>
        <begin position="41"/>
        <end position="61"/>
    </location>
</feature>